<dbReference type="EMBL" id="PFOD01000063">
    <property type="protein sequence ID" value="PIZ65058.1"/>
    <property type="molecule type" value="Genomic_DNA"/>
</dbReference>
<evidence type="ECO:0000256" key="1">
    <source>
        <dbReference type="SAM" id="MobiDB-lite"/>
    </source>
</evidence>
<name>A0A2M7U3Y3_9BACT</name>
<dbReference type="SUPFAM" id="SSF64182">
    <property type="entry name" value="DHH phosphoesterases"/>
    <property type="match status" value="1"/>
</dbReference>
<dbReference type="InterPro" id="IPR038763">
    <property type="entry name" value="DHH_sf"/>
</dbReference>
<dbReference type="AlphaFoldDB" id="A0A2M7U3Y3"/>
<dbReference type="Pfam" id="PF01368">
    <property type="entry name" value="DHH"/>
    <property type="match status" value="1"/>
</dbReference>
<feature type="domain" description="DDH" evidence="2">
    <location>
        <begin position="39"/>
        <end position="220"/>
    </location>
</feature>
<evidence type="ECO:0000313" key="4">
    <source>
        <dbReference type="Proteomes" id="UP000230027"/>
    </source>
</evidence>
<dbReference type="Proteomes" id="UP000230027">
    <property type="component" value="Unassembled WGS sequence"/>
</dbReference>
<sequence>MMPQQNSQTLDIPKITQQIKDYFTKNVSGVIILPSKSTPDAIAAGTSLYLKLIEMGKNVSIISESIPQSDLLGADKIKNDLQNGGDNLVVSFPYIEGTIDKVDYNIQGERFNLVIVPRTGSQKIKADEVQFSYSGGNIDFIITIDAPNLNSLGSIYQKNERKFSSATIINIDRHLINNSYGLINFVSKSSSSTSELVLEVIKKLGTNIDKDIANNLYYGIITATNNLTSYSVTADTYEHIAELLRFGAVRKPAVTNVPNSFGQFSPPGNFGMMDQPYSPPVFNPQMIQSRQQPQRNYPEQQQFVRPAAITNTKSVEEVEVSPTSKEGQKIRGESSNELKPKIFSDSGGIMQ</sequence>
<feature type="compositionally biased region" description="Basic and acidic residues" evidence="1">
    <location>
        <begin position="326"/>
        <end position="342"/>
    </location>
</feature>
<gene>
    <name evidence="3" type="ORF">COY14_03230</name>
</gene>
<comment type="caution">
    <text evidence="3">The sequence shown here is derived from an EMBL/GenBank/DDBJ whole genome shotgun (WGS) entry which is preliminary data.</text>
</comment>
<dbReference type="PANTHER" id="PTHR47618">
    <property type="entry name" value="BIFUNCTIONAL OLIGORIBONUCLEASE AND PAP PHOSPHATASE NRNA"/>
    <property type="match status" value="1"/>
</dbReference>
<dbReference type="InterPro" id="IPR001667">
    <property type="entry name" value="DDH_dom"/>
</dbReference>
<feature type="region of interest" description="Disordered" evidence="1">
    <location>
        <begin position="308"/>
        <end position="351"/>
    </location>
</feature>
<evidence type="ECO:0000313" key="3">
    <source>
        <dbReference type="EMBL" id="PIZ65058.1"/>
    </source>
</evidence>
<dbReference type="PANTHER" id="PTHR47618:SF1">
    <property type="entry name" value="BIFUNCTIONAL OLIGORIBONUCLEASE AND PAP PHOSPHATASE NRNA"/>
    <property type="match status" value="1"/>
</dbReference>
<dbReference type="Gene3D" id="3.90.1640.10">
    <property type="entry name" value="inorganic pyrophosphatase (n-terminal core)"/>
    <property type="match status" value="1"/>
</dbReference>
<reference evidence="4" key="1">
    <citation type="submission" date="2017-09" db="EMBL/GenBank/DDBJ databases">
        <title>Depth-based differentiation of microbial function through sediment-hosted aquifers and enrichment of novel symbionts in the deep terrestrial subsurface.</title>
        <authorList>
            <person name="Probst A.J."/>
            <person name="Ladd B."/>
            <person name="Jarett J.K."/>
            <person name="Geller-Mcgrath D.E."/>
            <person name="Sieber C.M.K."/>
            <person name="Emerson J.B."/>
            <person name="Anantharaman K."/>
            <person name="Thomas B.C."/>
            <person name="Malmstrom R."/>
            <person name="Stieglmeier M."/>
            <person name="Klingl A."/>
            <person name="Woyke T."/>
            <person name="Ryan C.M."/>
            <person name="Banfield J.F."/>
        </authorList>
    </citation>
    <scope>NUCLEOTIDE SEQUENCE [LARGE SCALE GENOMIC DNA]</scope>
</reference>
<dbReference type="InterPro" id="IPR051319">
    <property type="entry name" value="Oligoribo/pAp-PDE_c-di-AMP_PDE"/>
</dbReference>
<organism evidence="3 4">
    <name type="scientific">Candidatus Roizmanbacteria bacterium CG_4_10_14_0_2_um_filter_36_9</name>
    <dbReference type="NCBI Taxonomy" id="1974823"/>
    <lineage>
        <taxon>Bacteria</taxon>
        <taxon>Candidatus Roizmaniibacteriota</taxon>
    </lineage>
</organism>
<proteinExistence type="predicted"/>
<protein>
    <recommendedName>
        <fullName evidence="2">DDH domain-containing protein</fullName>
    </recommendedName>
</protein>
<accession>A0A2M7U3Y3</accession>
<evidence type="ECO:0000259" key="2">
    <source>
        <dbReference type="Pfam" id="PF01368"/>
    </source>
</evidence>